<dbReference type="Gene3D" id="1.10.260.40">
    <property type="entry name" value="lambda repressor-like DNA-binding domains"/>
    <property type="match status" value="1"/>
</dbReference>
<dbReference type="InterPro" id="IPR010982">
    <property type="entry name" value="Lambda_DNA-bd_dom_sf"/>
</dbReference>
<reference evidence="3" key="1">
    <citation type="submission" date="2019-01" db="EMBL/GenBank/DDBJ databases">
        <title>Gri0909 isolated from a small marine red alga.</title>
        <authorList>
            <person name="Kim J."/>
            <person name="Jeong S.E."/>
            <person name="Jeon C.O."/>
        </authorList>
    </citation>
    <scope>NUCLEOTIDE SEQUENCE [LARGE SCALE GENOMIC DNA]</scope>
    <source>
        <strain evidence="3">Gri0909</strain>
    </source>
</reference>
<organism evidence="2 3">
    <name type="scientific">Hwanghaeella grinnelliae</name>
    <dbReference type="NCBI Taxonomy" id="2500179"/>
    <lineage>
        <taxon>Bacteria</taxon>
        <taxon>Pseudomonadati</taxon>
        <taxon>Pseudomonadota</taxon>
        <taxon>Alphaproteobacteria</taxon>
        <taxon>Rhodospirillales</taxon>
        <taxon>Rhodospirillaceae</taxon>
        <taxon>Hwanghaeella</taxon>
    </lineage>
</organism>
<dbReference type="PROSITE" id="PS50943">
    <property type="entry name" value="HTH_CROC1"/>
    <property type="match status" value="1"/>
</dbReference>
<dbReference type="Pfam" id="PF01381">
    <property type="entry name" value="HTH_3"/>
    <property type="match status" value="1"/>
</dbReference>
<dbReference type="EMBL" id="SADE01000003">
    <property type="protein sequence ID" value="RVU35077.1"/>
    <property type="molecule type" value="Genomic_DNA"/>
</dbReference>
<protein>
    <submittedName>
        <fullName evidence="2">XRE family transcriptional regulator</fullName>
    </submittedName>
</protein>
<name>A0A3S2VLL1_9PROT</name>
<dbReference type="CDD" id="cd00093">
    <property type="entry name" value="HTH_XRE"/>
    <property type="match status" value="1"/>
</dbReference>
<keyword evidence="3" id="KW-1185">Reference proteome</keyword>
<dbReference type="RefSeq" id="WP_127767398.1">
    <property type="nucleotide sequence ID" value="NZ_SADE01000003.1"/>
</dbReference>
<comment type="caution">
    <text evidence="2">The sequence shown here is derived from an EMBL/GenBank/DDBJ whole genome shotgun (WGS) entry which is preliminary data.</text>
</comment>
<proteinExistence type="predicted"/>
<dbReference type="InterPro" id="IPR001387">
    <property type="entry name" value="Cro/C1-type_HTH"/>
</dbReference>
<sequence>MLPGQFKRWRKQMGLSQKDAADALGLKRRVLQYYEKGERDGKKVQIPRSISLACYALSQGVEDFDGVTAKKNVALEKAAAKEMAITIANVD</sequence>
<feature type="domain" description="HTH cro/C1-type" evidence="1">
    <location>
        <begin position="6"/>
        <end position="39"/>
    </location>
</feature>
<evidence type="ECO:0000313" key="3">
    <source>
        <dbReference type="Proteomes" id="UP000287447"/>
    </source>
</evidence>
<dbReference type="Proteomes" id="UP000287447">
    <property type="component" value="Unassembled WGS sequence"/>
</dbReference>
<dbReference type="SMART" id="SM00530">
    <property type="entry name" value="HTH_XRE"/>
    <property type="match status" value="1"/>
</dbReference>
<dbReference type="AlphaFoldDB" id="A0A3S2VLL1"/>
<evidence type="ECO:0000313" key="2">
    <source>
        <dbReference type="EMBL" id="RVU35077.1"/>
    </source>
</evidence>
<dbReference type="OrthoDB" id="8234829at2"/>
<gene>
    <name evidence="2" type="ORF">EOI86_19830</name>
</gene>
<accession>A0A3S2VLL1</accession>
<dbReference type="SUPFAM" id="SSF47413">
    <property type="entry name" value="lambda repressor-like DNA-binding domains"/>
    <property type="match status" value="1"/>
</dbReference>
<dbReference type="GO" id="GO:0003677">
    <property type="term" value="F:DNA binding"/>
    <property type="evidence" value="ECO:0007669"/>
    <property type="project" value="InterPro"/>
</dbReference>
<evidence type="ECO:0000259" key="1">
    <source>
        <dbReference type="PROSITE" id="PS50943"/>
    </source>
</evidence>